<dbReference type="PANTHER" id="PTHR44688">
    <property type="entry name" value="DNA-BINDING TRANSCRIPTIONAL ACTIVATOR DEVR_DOSR"/>
    <property type="match status" value="1"/>
</dbReference>
<dbReference type="InterPro" id="IPR036388">
    <property type="entry name" value="WH-like_DNA-bd_sf"/>
</dbReference>
<dbReference type="InterPro" id="IPR001789">
    <property type="entry name" value="Sig_transdc_resp-reg_receiver"/>
</dbReference>
<comment type="caution">
    <text evidence="10">The sequence shown here is derived from an EMBL/GenBank/DDBJ whole genome shotgun (WGS) entry which is preliminary data.</text>
</comment>
<feature type="domain" description="HTH luxR-type" evidence="8">
    <location>
        <begin position="398"/>
        <end position="463"/>
    </location>
</feature>
<keyword evidence="3" id="KW-0805">Transcription regulation</keyword>
<protein>
    <submittedName>
        <fullName evidence="10">FixJ family two-component response regulator</fullName>
    </submittedName>
</protein>
<dbReference type="PRINTS" id="PR00038">
    <property type="entry name" value="HTHLUXR"/>
</dbReference>
<dbReference type="Proteomes" id="UP000528286">
    <property type="component" value="Unassembled WGS sequence"/>
</dbReference>
<evidence type="ECO:0000256" key="3">
    <source>
        <dbReference type="ARBA" id="ARBA00023015"/>
    </source>
</evidence>
<dbReference type="Gene3D" id="1.10.10.10">
    <property type="entry name" value="Winged helix-like DNA-binding domain superfamily/Winged helix DNA-binding domain"/>
    <property type="match status" value="1"/>
</dbReference>
<evidence type="ECO:0000259" key="9">
    <source>
        <dbReference type="PROSITE" id="PS50110"/>
    </source>
</evidence>
<feature type="modified residue" description="4-aspartylphosphate" evidence="6">
    <location>
        <position position="317"/>
    </location>
</feature>
<feature type="region of interest" description="Disordered" evidence="7">
    <location>
        <begin position="242"/>
        <end position="261"/>
    </location>
</feature>
<dbReference type="InterPro" id="IPR011006">
    <property type="entry name" value="CheY-like_superfamily"/>
</dbReference>
<dbReference type="PROSITE" id="PS00622">
    <property type="entry name" value="HTH_LUXR_1"/>
    <property type="match status" value="1"/>
</dbReference>
<accession>A0A7W6J178</accession>
<name>A0A7W6J178_9HYPH</name>
<dbReference type="SMART" id="SM00421">
    <property type="entry name" value="HTH_LUXR"/>
    <property type="match status" value="1"/>
</dbReference>
<reference evidence="10 11" key="1">
    <citation type="submission" date="2020-08" db="EMBL/GenBank/DDBJ databases">
        <title>Genomic Encyclopedia of Type Strains, Phase IV (KMG-IV): sequencing the most valuable type-strain genomes for metagenomic binning, comparative biology and taxonomic classification.</title>
        <authorList>
            <person name="Goeker M."/>
        </authorList>
    </citation>
    <scope>NUCLEOTIDE SEQUENCE [LARGE SCALE GENOMIC DNA]</scope>
    <source>
        <strain evidence="10 11">DSM 29853</strain>
    </source>
</reference>
<dbReference type="InterPro" id="IPR016032">
    <property type="entry name" value="Sig_transdc_resp-reg_C-effctor"/>
</dbReference>
<dbReference type="InterPro" id="IPR000792">
    <property type="entry name" value="Tscrpt_reg_LuxR_C"/>
</dbReference>
<keyword evidence="4" id="KW-0238">DNA-binding</keyword>
<dbReference type="PROSITE" id="PS50110">
    <property type="entry name" value="RESPONSE_REGULATORY"/>
    <property type="match status" value="1"/>
</dbReference>
<gene>
    <name evidence="10" type="ORF">GGR23_000057</name>
</gene>
<proteinExistence type="predicted"/>
<dbReference type="SUPFAM" id="SSF52172">
    <property type="entry name" value="CheY-like"/>
    <property type="match status" value="1"/>
</dbReference>
<evidence type="ECO:0000313" key="11">
    <source>
        <dbReference type="Proteomes" id="UP000528286"/>
    </source>
</evidence>
<organism evidence="10 11">
    <name type="scientific">Gellertiella hungarica</name>
    <dbReference type="NCBI Taxonomy" id="1572859"/>
    <lineage>
        <taxon>Bacteria</taxon>
        <taxon>Pseudomonadati</taxon>
        <taxon>Pseudomonadota</taxon>
        <taxon>Alphaproteobacteria</taxon>
        <taxon>Hyphomicrobiales</taxon>
        <taxon>Rhizobiaceae</taxon>
        <taxon>Gellertiella</taxon>
    </lineage>
</organism>
<sequence>MSPTERHRKTGAPALFLLWMKEGGAAELASLMRRIRAEISGRSTGEPTLLVLAPAPATAAAASAGSEDQPVVSVSHGTALVEGTIHLLPAGRCLVVEKGRFCLRPAPGEGDAERIAALLPSLPRSRDGLAVIVHGALDEAEATLLREVLGPEGRLLGAGDLLPSQNLSGEAIPLSVPAPPAPASPGTAHELRQPLQTLVLLHSLLKKQVTEPKAAMLVDRMGVTIGQLTALLANPAPAALRPLAPPPPAAPPAEEPEPAAGADGQAPLVFVIDDDPSIRTVMREVMEAEGSEVRDFESCEDFLTAYEGESHGCLLIDAYLPGMSGLDLLAEMGRRGHPLPSIMMTGSSDVQMAVSAMKMGASDFIEKPVSAASLVSCVRAALSRARNTEAEQQSREKAAQALKGLTRRQKQIMAMVLDGHPSKNIAADLGISQRTVENHRAAIMKKTGSRSLPQLARLVLALPAGEIE</sequence>
<dbReference type="SMART" id="SM00448">
    <property type="entry name" value="REC"/>
    <property type="match status" value="1"/>
</dbReference>
<evidence type="ECO:0000259" key="8">
    <source>
        <dbReference type="PROSITE" id="PS50043"/>
    </source>
</evidence>
<dbReference type="CDD" id="cd06170">
    <property type="entry name" value="LuxR_C_like"/>
    <property type="match status" value="1"/>
</dbReference>
<evidence type="ECO:0000256" key="1">
    <source>
        <dbReference type="ARBA" id="ARBA00022553"/>
    </source>
</evidence>
<keyword evidence="5" id="KW-0804">Transcription</keyword>
<dbReference type="PANTHER" id="PTHR44688:SF16">
    <property type="entry name" value="DNA-BINDING TRANSCRIPTIONAL ACTIVATOR DEVR_DOSR"/>
    <property type="match status" value="1"/>
</dbReference>
<keyword evidence="2" id="KW-0902">Two-component regulatory system</keyword>
<evidence type="ECO:0000313" key="10">
    <source>
        <dbReference type="EMBL" id="MBB4062896.1"/>
    </source>
</evidence>
<keyword evidence="11" id="KW-1185">Reference proteome</keyword>
<dbReference type="GO" id="GO:0006355">
    <property type="term" value="P:regulation of DNA-templated transcription"/>
    <property type="evidence" value="ECO:0007669"/>
    <property type="project" value="InterPro"/>
</dbReference>
<feature type="compositionally biased region" description="Pro residues" evidence="7">
    <location>
        <begin position="243"/>
        <end position="253"/>
    </location>
</feature>
<evidence type="ECO:0000256" key="5">
    <source>
        <dbReference type="ARBA" id="ARBA00023163"/>
    </source>
</evidence>
<dbReference type="GO" id="GO:0003677">
    <property type="term" value="F:DNA binding"/>
    <property type="evidence" value="ECO:0007669"/>
    <property type="project" value="UniProtKB-KW"/>
</dbReference>
<keyword evidence="1 6" id="KW-0597">Phosphoprotein</keyword>
<dbReference type="Pfam" id="PF00196">
    <property type="entry name" value="GerE"/>
    <property type="match status" value="1"/>
</dbReference>
<dbReference type="Pfam" id="PF00072">
    <property type="entry name" value="Response_reg"/>
    <property type="match status" value="1"/>
</dbReference>
<evidence type="ECO:0000256" key="7">
    <source>
        <dbReference type="SAM" id="MobiDB-lite"/>
    </source>
</evidence>
<dbReference type="SUPFAM" id="SSF46894">
    <property type="entry name" value="C-terminal effector domain of the bipartite response regulators"/>
    <property type="match status" value="1"/>
</dbReference>
<dbReference type="FunFam" id="3.40.50.2300:FF:000018">
    <property type="entry name" value="DNA-binding transcriptional regulator NtrC"/>
    <property type="match status" value="1"/>
</dbReference>
<dbReference type="GO" id="GO:0000160">
    <property type="term" value="P:phosphorelay signal transduction system"/>
    <property type="evidence" value="ECO:0007669"/>
    <property type="project" value="UniProtKB-KW"/>
</dbReference>
<dbReference type="AlphaFoldDB" id="A0A7W6J178"/>
<evidence type="ECO:0000256" key="2">
    <source>
        <dbReference type="ARBA" id="ARBA00023012"/>
    </source>
</evidence>
<dbReference type="EMBL" id="JACIEZ010000001">
    <property type="protein sequence ID" value="MBB4062896.1"/>
    <property type="molecule type" value="Genomic_DNA"/>
</dbReference>
<dbReference type="RefSeq" id="WP_183364098.1">
    <property type="nucleotide sequence ID" value="NZ_JACIEZ010000001.1"/>
</dbReference>
<evidence type="ECO:0000256" key="4">
    <source>
        <dbReference type="ARBA" id="ARBA00023125"/>
    </source>
</evidence>
<dbReference type="PROSITE" id="PS50043">
    <property type="entry name" value="HTH_LUXR_2"/>
    <property type="match status" value="1"/>
</dbReference>
<feature type="domain" description="Response regulatory" evidence="9">
    <location>
        <begin position="268"/>
        <end position="382"/>
    </location>
</feature>
<evidence type="ECO:0000256" key="6">
    <source>
        <dbReference type="PROSITE-ProRule" id="PRU00169"/>
    </source>
</evidence>
<dbReference type="Gene3D" id="3.40.50.2300">
    <property type="match status" value="1"/>
</dbReference>